<proteinExistence type="predicted"/>
<evidence type="ECO:0000256" key="1">
    <source>
        <dbReference type="SAM" id="MobiDB-lite"/>
    </source>
</evidence>
<comment type="caution">
    <text evidence="2">The sequence shown here is derived from an EMBL/GenBank/DDBJ whole genome shotgun (WGS) entry which is preliminary data.</text>
</comment>
<organism evidence="2 3">
    <name type="scientific">Streptomyces populi</name>
    <dbReference type="NCBI Taxonomy" id="2058924"/>
    <lineage>
        <taxon>Bacteria</taxon>
        <taxon>Bacillati</taxon>
        <taxon>Actinomycetota</taxon>
        <taxon>Actinomycetes</taxon>
        <taxon>Kitasatosporales</taxon>
        <taxon>Streptomycetaceae</taxon>
        <taxon>Streptomyces</taxon>
    </lineage>
</organism>
<name>A0A2I0SLY0_9ACTN</name>
<feature type="region of interest" description="Disordered" evidence="1">
    <location>
        <begin position="20"/>
        <end position="102"/>
    </location>
</feature>
<gene>
    <name evidence="2" type="ORF">CW362_21955</name>
</gene>
<feature type="compositionally biased region" description="Gly residues" evidence="1">
    <location>
        <begin position="43"/>
        <end position="54"/>
    </location>
</feature>
<dbReference type="AlphaFoldDB" id="A0A2I0SLY0"/>
<evidence type="ECO:0000313" key="2">
    <source>
        <dbReference type="EMBL" id="PKT70937.1"/>
    </source>
</evidence>
<keyword evidence="3" id="KW-1185">Reference proteome</keyword>
<reference evidence="2 3" key="1">
    <citation type="submission" date="2017-12" db="EMBL/GenBank/DDBJ databases">
        <title>Streptomyces populusis sp. nov., a novel endophytic actinobacterium isolated from stems of Populus adenopoda Maxim.</title>
        <authorList>
            <person name="Wang Z."/>
        </authorList>
    </citation>
    <scope>NUCLEOTIDE SEQUENCE [LARGE SCALE GENOMIC DNA]</scope>
    <source>
        <strain evidence="2 3">A249</strain>
    </source>
</reference>
<evidence type="ECO:0000313" key="3">
    <source>
        <dbReference type="Proteomes" id="UP000236178"/>
    </source>
</evidence>
<protein>
    <submittedName>
        <fullName evidence="2">Uncharacterized protein</fullName>
    </submittedName>
</protein>
<accession>A0A2I0SLY0</accession>
<dbReference type="Proteomes" id="UP000236178">
    <property type="component" value="Unassembled WGS sequence"/>
</dbReference>
<dbReference type="EMBL" id="PJOS01000042">
    <property type="protein sequence ID" value="PKT70937.1"/>
    <property type="molecule type" value="Genomic_DNA"/>
</dbReference>
<feature type="compositionally biased region" description="Basic and acidic residues" evidence="1">
    <location>
        <begin position="90"/>
        <end position="102"/>
    </location>
</feature>
<sequence length="129" mass="13389">MGEAGPDPLHAAAAVVVHRHAGAARGGRGRGWPGRVLPRGRGDGSGNRRGGLGGRGRRDEAADHQGGAHQGRGHRAGRTGGGGSGQALRAHQDGHLSVGRDDGRDHAALAAYQYQRTHSEPWVQMYSTV</sequence>